<feature type="domain" description="Restriction endonuclease type I HsdR second RecA-like helicase" evidence="3">
    <location>
        <begin position="254"/>
        <end position="318"/>
    </location>
</feature>
<dbReference type="EMBL" id="BARV01008700">
    <property type="protein sequence ID" value="GAI07079.1"/>
    <property type="molecule type" value="Genomic_DNA"/>
</dbReference>
<dbReference type="NCBIfam" id="TIGR00348">
    <property type="entry name" value="hsdR"/>
    <property type="match status" value="1"/>
</dbReference>
<evidence type="ECO:0008006" key="5">
    <source>
        <dbReference type="Google" id="ProtNLM"/>
    </source>
</evidence>
<dbReference type="GO" id="GO:0003677">
    <property type="term" value="F:DNA binding"/>
    <property type="evidence" value="ECO:0007669"/>
    <property type="project" value="InterPro"/>
</dbReference>
<dbReference type="InterPro" id="IPR051268">
    <property type="entry name" value="Type-I_R_enzyme_R_subunit"/>
</dbReference>
<dbReference type="SUPFAM" id="SSF52540">
    <property type="entry name" value="P-loop containing nucleoside triphosphate hydrolases"/>
    <property type="match status" value="1"/>
</dbReference>
<dbReference type="InterPro" id="IPR027417">
    <property type="entry name" value="P-loop_NTPase"/>
</dbReference>
<reference evidence="4" key="1">
    <citation type="journal article" date="2014" name="Front. Microbiol.">
        <title>High frequency of phylogenetically diverse reductive dehalogenase-homologous genes in deep subseafloor sedimentary metagenomes.</title>
        <authorList>
            <person name="Kawai M."/>
            <person name="Futagami T."/>
            <person name="Toyoda A."/>
            <person name="Takaki Y."/>
            <person name="Nishi S."/>
            <person name="Hori S."/>
            <person name="Arai W."/>
            <person name="Tsubouchi T."/>
            <person name="Morono Y."/>
            <person name="Uchiyama I."/>
            <person name="Ito T."/>
            <person name="Fujiyama A."/>
            <person name="Inagaki F."/>
            <person name="Takami H."/>
        </authorList>
    </citation>
    <scope>NUCLEOTIDE SEQUENCE</scope>
    <source>
        <strain evidence="4">Expedition CK06-06</strain>
    </source>
</reference>
<dbReference type="GO" id="GO:0009035">
    <property type="term" value="F:type I site-specific deoxyribonuclease activity"/>
    <property type="evidence" value="ECO:0007669"/>
    <property type="project" value="InterPro"/>
</dbReference>
<dbReference type="InterPro" id="IPR004473">
    <property type="entry name" value="Restrct_endonuc_typeI_HsdR"/>
</dbReference>
<dbReference type="GO" id="GO:0009307">
    <property type="term" value="P:DNA restriction-modification system"/>
    <property type="evidence" value="ECO:0007669"/>
    <property type="project" value="UniProtKB-KW"/>
</dbReference>
<evidence type="ECO:0000256" key="1">
    <source>
        <dbReference type="ARBA" id="ARBA00022747"/>
    </source>
</evidence>
<protein>
    <recommendedName>
        <fullName evidence="5">Helicase ATP-binding domain-containing protein</fullName>
    </recommendedName>
</protein>
<evidence type="ECO:0000259" key="2">
    <source>
        <dbReference type="Pfam" id="PF18766"/>
    </source>
</evidence>
<dbReference type="Pfam" id="PF18766">
    <property type="entry name" value="SWI2_SNF2"/>
    <property type="match status" value="1"/>
</dbReference>
<dbReference type="Gene3D" id="3.40.50.300">
    <property type="entry name" value="P-loop containing nucleotide triphosphate hydrolases"/>
    <property type="match status" value="3"/>
</dbReference>
<dbReference type="PANTHER" id="PTHR30195:SF15">
    <property type="entry name" value="TYPE I RESTRICTION ENZYME HINDI ENDONUCLEASE SUBUNIT"/>
    <property type="match status" value="1"/>
</dbReference>
<organism evidence="4">
    <name type="scientific">marine sediment metagenome</name>
    <dbReference type="NCBI Taxonomy" id="412755"/>
    <lineage>
        <taxon>unclassified sequences</taxon>
        <taxon>metagenomes</taxon>
        <taxon>ecological metagenomes</taxon>
    </lineage>
</organism>
<evidence type="ECO:0000259" key="3">
    <source>
        <dbReference type="Pfam" id="PF22679"/>
    </source>
</evidence>
<dbReference type="PANTHER" id="PTHR30195">
    <property type="entry name" value="TYPE I SITE-SPECIFIC DEOXYRIBONUCLEASE PROTEIN SUBUNIT M AND R"/>
    <property type="match status" value="1"/>
</dbReference>
<comment type="caution">
    <text evidence="4">The sequence shown here is derived from an EMBL/GenBank/DDBJ whole genome shotgun (WGS) entry which is preliminary data.</text>
</comment>
<gene>
    <name evidence="4" type="ORF">S06H3_17421</name>
</gene>
<dbReference type="InterPro" id="IPR055180">
    <property type="entry name" value="HsdR_RecA-like_helicase_dom_2"/>
</dbReference>
<sequence length="319" mass="37672">MNAKILQFDDYRGKRGVFITLIHKFRPEELKELCDELEEVSRHKETIMTRKNVVAFIDEGHRTQYGLLAAQMKSILKEAFFFAFTGTPISKKGRDTYLQFSYPPNEIYLDRYFITDSIRDDFTVKIAYQPRLEEKVHLDKNLLEAFLESEFEELPEDIKEEVEDKVKKKLNTIKVVLENRKRIRVIAEDIARHFKENVDGKFKAMVVTGSRKACDSYKKELDKYLPPRYSEAVMTLQRSDEPVLRYRLAETRARYGDRDIDDIRKGVIEKFKEEEYPKILIVTDMLLTGFDAPKLQVMYLDKLLQEHRLLQAVARTNRP</sequence>
<dbReference type="GO" id="GO:0005524">
    <property type="term" value="F:ATP binding"/>
    <property type="evidence" value="ECO:0007669"/>
    <property type="project" value="InterPro"/>
</dbReference>
<feature type="domain" description="SWI2/SNF2 ATPase" evidence="2">
    <location>
        <begin position="13"/>
        <end position="159"/>
    </location>
</feature>
<dbReference type="InterPro" id="IPR040980">
    <property type="entry name" value="SWI2_SNF2"/>
</dbReference>
<accession>X1ML44</accession>
<dbReference type="AlphaFoldDB" id="X1ML44"/>
<proteinExistence type="predicted"/>
<feature type="non-terminal residue" evidence="4">
    <location>
        <position position="319"/>
    </location>
</feature>
<name>X1ML44_9ZZZZ</name>
<keyword evidence="1" id="KW-0680">Restriction system</keyword>
<dbReference type="Pfam" id="PF22679">
    <property type="entry name" value="T1R_D3-like"/>
    <property type="match status" value="1"/>
</dbReference>
<evidence type="ECO:0000313" key="4">
    <source>
        <dbReference type="EMBL" id="GAI07079.1"/>
    </source>
</evidence>